<evidence type="ECO:0000313" key="3">
    <source>
        <dbReference type="Proteomes" id="UP001600894"/>
    </source>
</evidence>
<sequence length="60" mass="7064">MDFNKLLLQAKDGEPETVSELLEIYKPLLTKNSIINGTFDEDLYQKLCITFLRCIHMFRI</sequence>
<organism evidence="2 3">
    <name type="scientific">Enterocloster alcoholdehydrogenati</name>
    <dbReference type="NCBI Taxonomy" id="2547410"/>
    <lineage>
        <taxon>Bacteria</taxon>
        <taxon>Bacillati</taxon>
        <taxon>Bacillota</taxon>
        <taxon>Clostridia</taxon>
        <taxon>Lachnospirales</taxon>
        <taxon>Lachnospiraceae</taxon>
        <taxon>Enterocloster</taxon>
    </lineage>
</organism>
<feature type="domain" description="Helix-turn-helix conjugative transposon-like" evidence="1">
    <location>
        <begin position="5"/>
        <end position="59"/>
    </location>
</feature>
<name>A0ABQ0AZH2_9FIRM</name>
<dbReference type="RefSeq" id="WP_390470208.1">
    <property type="nucleotide sequence ID" value="NZ_BAABXL010000001.1"/>
</dbReference>
<dbReference type="InterPro" id="IPR024760">
    <property type="entry name" value="HTH_dom_conjug_TS-like"/>
</dbReference>
<dbReference type="EMBL" id="BAABXL010000001">
    <property type="protein sequence ID" value="GAA6269428.1"/>
    <property type="molecule type" value="Genomic_DNA"/>
</dbReference>
<gene>
    <name evidence="2" type="ORF">F130042H8_24880</name>
</gene>
<evidence type="ECO:0000313" key="2">
    <source>
        <dbReference type="EMBL" id="GAA6269428.1"/>
    </source>
</evidence>
<dbReference type="Proteomes" id="UP001600894">
    <property type="component" value="Unassembled WGS sequence"/>
</dbReference>
<evidence type="ECO:0000259" key="1">
    <source>
        <dbReference type="Pfam" id="PF12645"/>
    </source>
</evidence>
<protein>
    <recommendedName>
        <fullName evidence="1">Helix-turn-helix conjugative transposon-like domain-containing protein</fullName>
    </recommendedName>
</protein>
<keyword evidence="3" id="KW-1185">Reference proteome</keyword>
<proteinExistence type="predicted"/>
<reference evidence="2 3" key="1">
    <citation type="submission" date="2024-04" db="EMBL/GenBank/DDBJ databases">
        <title>Defined microbial consortia suppress multidrug-resistant proinflammatory Enterobacteriaceae via ecological control.</title>
        <authorList>
            <person name="Furuichi M."/>
            <person name="Kawaguchi T."/>
            <person name="Pust M."/>
            <person name="Yasuma K."/>
            <person name="Plichta D."/>
            <person name="Hasegawa N."/>
            <person name="Ohya T."/>
            <person name="Bhattarai S."/>
            <person name="Sasajima S."/>
            <person name="Aoto Y."/>
            <person name="Tuganbaev T."/>
            <person name="Yaginuma M."/>
            <person name="Ueda M."/>
            <person name="Okahashi N."/>
            <person name="Amafuji K."/>
            <person name="Kiridooshi Y."/>
            <person name="Sugita K."/>
            <person name="Strazar M."/>
            <person name="Skelly A."/>
            <person name="Suda W."/>
            <person name="Hattori M."/>
            <person name="Nakamoto N."/>
            <person name="Caballero S."/>
            <person name="Norman J."/>
            <person name="Olle B."/>
            <person name="Tanoue T."/>
            <person name="Arita M."/>
            <person name="Bucci V."/>
            <person name="Atarashi K."/>
            <person name="Xavier R."/>
            <person name="Honda K."/>
        </authorList>
    </citation>
    <scope>NUCLEOTIDE SEQUENCE [LARGE SCALE GENOMIC DNA]</scope>
    <source>
        <strain evidence="3">f13</strain>
    </source>
</reference>
<comment type="caution">
    <text evidence="2">The sequence shown here is derived from an EMBL/GenBank/DDBJ whole genome shotgun (WGS) entry which is preliminary data.</text>
</comment>
<dbReference type="Pfam" id="PF12645">
    <property type="entry name" value="HTH_16"/>
    <property type="match status" value="1"/>
</dbReference>
<accession>A0ABQ0AZH2</accession>